<evidence type="ECO:0000313" key="4">
    <source>
        <dbReference type="Proteomes" id="UP001595962"/>
    </source>
</evidence>
<feature type="signal peptide" evidence="1">
    <location>
        <begin position="1"/>
        <end position="20"/>
    </location>
</feature>
<dbReference type="CDD" id="cd10283">
    <property type="entry name" value="MnuA_DNase1-like"/>
    <property type="match status" value="1"/>
</dbReference>
<organism evidence="3 4">
    <name type="scientific">Rheinheimera marina</name>
    <dbReference type="NCBI Taxonomy" id="1774958"/>
    <lineage>
        <taxon>Bacteria</taxon>
        <taxon>Pseudomonadati</taxon>
        <taxon>Pseudomonadota</taxon>
        <taxon>Gammaproteobacteria</taxon>
        <taxon>Chromatiales</taxon>
        <taxon>Chromatiaceae</taxon>
        <taxon>Rheinheimera</taxon>
    </lineage>
</organism>
<accession>A0ABV9JPT2</accession>
<dbReference type="RefSeq" id="WP_377335180.1">
    <property type="nucleotide sequence ID" value="NZ_JBHSGB010000013.1"/>
</dbReference>
<dbReference type="InterPro" id="IPR005135">
    <property type="entry name" value="Endo/exonuclease/phosphatase"/>
</dbReference>
<feature type="domain" description="Endonuclease/exonuclease/phosphatase" evidence="2">
    <location>
        <begin position="280"/>
        <end position="578"/>
    </location>
</feature>
<keyword evidence="4" id="KW-1185">Reference proteome</keyword>
<proteinExistence type="predicted"/>
<dbReference type="GO" id="GO:0004519">
    <property type="term" value="F:endonuclease activity"/>
    <property type="evidence" value="ECO:0007669"/>
    <property type="project" value="UniProtKB-KW"/>
</dbReference>
<evidence type="ECO:0000256" key="1">
    <source>
        <dbReference type="SAM" id="SignalP"/>
    </source>
</evidence>
<evidence type="ECO:0000313" key="3">
    <source>
        <dbReference type="EMBL" id="MFC4656277.1"/>
    </source>
</evidence>
<dbReference type="EMBL" id="JBHSGB010000013">
    <property type="protein sequence ID" value="MFC4656277.1"/>
    <property type="molecule type" value="Genomic_DNA"/>
</dbReference>
<dbReference type="Pfam" id="PF03372">
    <property type="entry name" value="Exo_endo_phos"/>
    <property type="match status" value="1"/>
</dbReference>
<feature type="chain" id="PRO_5045770636" evidence="1">
    <location>
        <begin position="21"/>
        <end position="587"/>
    </location>
</feature>
<dbReference type="Gene3D" id="3.60.10.10">
    <property type="entry name" value="Endonuclease/exonuclease/phosphatase"/>
    <property type="match status" value="1"/>
</dbReference>
<keyword evidence="3" id="KW-0378">Hydrolase</keyword>
<dbReference type="InterPro" id="IPR036691">
    <property type="entry name" value="Endo/exonu/phosph_ase_sf"/>
</dbReference>
<gene>
    <name evidence="3" type="ORF">ACFO3I_14770</name>
</gene>
<dbReference type="InterPro" id="IPR047971">
    <property type="entry name" value="ExeM-like"/>
</dbReference>
<dbReference type="NCBIfam" id="NF033681">
    <property type="entry name" value="ExeM_NucH_DNase"/>
    <property type="match status" value="1"/>
</dbReference>
<dbReference type="PANTHER" id="PTHR42834">
    <property type="entry name" value="ENDONUCLEASE/EXONUCLEASE/PHOSPHATASE FAMILY PROTEIN (AFU_ORTHOLOGUE AFUA_3G09210)"/>
    <property type="match status" value="1"/>
</dbReference>
<dbReference type="Proteomes" id="UP001595962">
    <property type="component" value="Unassembled WGS sequence"/>
</dbReference>
<name>A0ABV9JPT2_9GAMM</name>
<keyword evidence="3" id="KW-0540">Nuclease</keyword>
<keyword evidence="3" id="KW-0255">Endonuclease</keyword>
<evidence type="ECO:0000259" key="2">
    <source>
        <dbReference type="Pfam" id="PF03372"/>
    </source>
</evidence>
<reference evidence="4" key="1">
    <citation type="journal article" date="2019" name="Int. J. Syst. Evol. Microbiol.">
        <title>The Global Catalogue of Microorganisms (GCM) 10K type strain sequencing project: providing services to taxonomists for standard genome sequencing and annotation.</title>
        <authorList>
            <consortium name="The Broad Institute Genomics Platform"/>
            <consortium name="The Broad Institute Genome Sequencing Center for Infectious Disease"/>
            <person name="Wu L."/>
            <person name="Ma J."/>
        </authorList>
    </citation>
    <scope>NUCLEOTIDE SEQUENCE [LARGE SCALE GENOMIC DNA]</scope>
    <source>
        <strain evidence="4">DT28</strain>
    </source>
</reference>
<dbReference type="SUPFAM" id="SSF56219">
    <property type="entry name" value="DNase I-like"/>
    <property type="match status" value="1"/>
</dbReference>
<keyword evidence="1" id="KW-0732">Signal</keyword>
<protein>
    <submittedName>
        <fullName evidence="3">ExeM/NucH family extracellular endonuclease</fullName>
    </submittedName>
</protein>
<sequence length="587" mass="63793">MKLKVISVILASVCSLAAQAECQLNQRISQIQGLGKQSLLLGQQVQTAGVVSAVLYPKSKDAALLVHSLTPDQDNRSSEALLIADSQLAAQYKVGQLLQLTGTVTERHGMTALEKVQATTCGNQTIPAAVEFTLPVKSKADWEAVEGMLLSFPQSLVVNDSYPLARYGEILLADKRLWVATELMPAGKEANAFEQQQRLSEIWLDDGLSQQNPEPIRYPTGGLNAKHTVRVGDTVHNLQAYLIETKQGYRLIPASEPQFASTNPRQPAPSAKVAGSIRVASFNVLNFFTGETAAAAFPTRRGASTAEELARQQAKMLAALSVMDADVIGLLEVENNGTDAHSAIATIVRELNKTLGAERYAFVQPAGSQGTDAIKVAMIYDQTRLKQSGQAAVISTGPFAYGSRAPLAQSFAPLNGGESFTVSINHFKSKGSCPEDKNSVDADHGQGCWTHSRVEAAKAANQWLQSQPTGVHTANQLLIGDLNAYRKEDPLLQLAKDGWLHLAPEHDGKAHYSYVYRGRTGSLDHALASKSLADKLQQFQHWNINADEPAILDYNMEFKSKTQLEQLYAPDAFRSSDHDPVLMDFKF</sequence>
<dbReference type="PANTHER" id="PTHR42834:SF1">
    <property type="entry name" value="ENDONUCLEASE_EXONUCLEASE_PHOSPHATASE FAMILY PROTEIN (AFU_ORTHOLOGUE AFUA_3G09210)"/>
    <property type="match status" value="1"/>
</dbReference>
<comment type="caution">
    <text evidence="3">The sequence shown here is derived from an EMBL/GenBank/DDBJ whole genome shotgun (WGS) entry which is preliminary data.</text>
</comment>